<evidence type="ECO:0000313" key="2">
    <source>
        <dbReference type="Proteomes" id="UP000799428"/>
    </source>
</evidence>
<evidence type="ECO:0000313" key="1">
    <source>
        <dbReference type="EMBL" id="KAF2712709.1"/>
    </source>
</evidence>
<dbReference type="EMBL" id="MU005766">
    <property type="protein sequence ID" value="KAF2712709.1"/>
    <property type="molecule type" value="Genomic_DNA"/>
</dbReference>
<reference evidence="1" key="1">
    <citation type="journal article" date="2020" name="Stud. Mycol.">
        <title>101 Dothideomycetes genomes: a test case for predicting lifestyles and emergence of pathogens.</title>
        <authorList>
            <person name="Haridas S."/>
            <person name="Albert R."/>
            <person name="Binder M."/>
            <person name="Bloem J."/>
            <person name="Labutti K."/>
            <person name="Salamov A."/>
            <person name="Andreopoulos B."/>
            <person name="Baker S."/>
            <person name="Barry K."/>
            <person name="Bills G."/>
            <person name="Bluhm B."/>
            <person name="Cannon C."/>
            <person name="Castanera R."/>
            <person name="Culley D."/>
            <person name="Daum C."/>
            <person name="Ezra D."/>
            <person name="Gonzalez J."/>
            <person name="Henrissat B."/>
            <person name="Kuo A."/>
            <person name="Liang C."/>
            <person name="Lipzen A."/>
            <person name="Lutzoni F."/>
            <person name="Magnuson J."/>
            <person name="Mondo S."/>
            <person name="Nolan M."/>
            <person name="Ohm R."/>
            <person name="Pangilinan J."/>
            <person name="Park H.-J."/>
            <person name="Ramirez L."/>
            <person name="Alfaro M."/>
            <person name="Sun H."/>
            <person name="Tritt A."/>
            <person name="Yoshinaga Y."/>
            <person name="Zwiers L.-H."/>
            <person name="Turgeon B."/>
            <person name="Goodwin S."/>
            <person name="Spatafora J."/>
            <person name="Crous P."/>
            <person name="Grigoriev I."/>
        </authorList>
    </citation>
    <scope>NUCLEOTIDE SEQUENCE</scope>
    <source>
        <strain evidence="1">CBS 279.74</strain>
    </source>
</reference>
<dbReference type="Proteomes" id="UP000799428">
    <property type="component" value="Unassembled WGS sequence"/>
</dbReference>
<sequence length="109" mass="12538">MSRWEIEYGAHRLAASSTPFPTVLYACTPSGILTIEIEDVSKPLYGVEERPLRLRHRHQQPHFFRKFLGLQSEADSGAAMLFGVFVIAKDHRWCVGEVIRRGCHGRRWC</sequence>
<accession>A0A6G1KIN9</accession>
<organism evidence="1 2">
    <name type="scientific">Pleomassaria siparia CBS 279.74</name>
    <dbReference type="NCBI Taxonomy" id="1314801"/>
    <lineage>
        <taxon>Eukaryota</taxon>
        <taxon>Fungi</taxon>
        <taxon>Dikarya</taxon>
        <taxon>Ascomycota</taxon>
        <taxon>Pezizomycotina</taxon>
        <taxon>Dothideomycetes</taxon>
        <taxon>Pleosporomycetidae</taxon>
        <taxon>Pleosporales</taxon>
        <taxon>Pleomassariaceae</taxon>
        <taxon>Pleomassaria</taxon>
    </lineage>
</organism>
<dbReference type="AlphaFoldDB" id="A0A6G1KIN9"/>
<dbReference type="PROSITE" id="PS51257">
    <property type="entry name" value="PROKAR_LIPOPROTEIN"/>
    <property type="match status" value="1"/>
</dbReference>
<keyword evidence="2" id="KW-1185">Reference proteome</keyword>
<proteinExistence type="predicted"/>
<gene>
    <name evidence="1" type="ORF">K504DRAFT_209801</name>
</gene>
<name>A0A6G1KIN9_9PLEO</name>
<protein>
    <submittedName>
        <fullName evidence="1">Uncharacterized protein</fullName>
    </submittedName>
</protein>